<evidence type="ECO:0000313" key="1">
    <source>
        <dbReference type="EMBL" id="CDM80169.1"/>
    </source>
</evidence>
<dbReference type="EMBL" id="HG670306">
    <property type="protein sequence ID" value="CDM80169.1"/>
    <property type="molecule type" value="Genomic_DNA"/>
</dbReference>
<dbReference type="PANTHER" id="PTHR37181">
    <property type="entry name" value="F6A14.6 PROTEIN"/>
    <property type="match status" value="1"/>
</dbReference>
<sequence length="370" mass="38797">MTLLAAITTPAAAAAANHPVVLTPGAPPPAATTALPTPIDPADWALVPADPALATAASFLAVSLSADTLTAPRFRALLGSFLTTLSRSLALPAPPAKLLPAVRAAAPYIPATLVPVVASSAARLAEYDVLLALAETRALPHPPQGLVAALDAAARPDILCAVIRQAADLRSAELLAALRCFLCPATDRAYDAMVAVKTRWKEAALAVANMAVDEPRTGAQVTRRAAILLMMGHDGFTSPEVCLHYLFASRNVEDSLVLAAAVSELDGEEVASLLRYLAKWVGKYSRFPEAQPCPEAVEIHKLEQCDSVPSLVAVARAMGLVLDQHFSHLVLNPELRQDLLAAGVMAKELAAEAEASGPILDLLRRMPRAV</sequence>
<name>A0A077RNX2_WHEAT</name>
<dbReference type="ExpressionAtlas" id="A0A077RNX2">
    <property type="expression patterns" value="baseline and differential"/>
</dbReference>
<dbReference type="HOGENOM" id="CLU_058925_0_0_1"/>
<proteinExistence type="predicted"/>
<dbReference type="AlphaFoldDB" id="A0A077RNX2"/>
<organism evidence="1">
    <name type="scientific">Triticum aestivum</name>
    <name type="common">Wheat</name>
    <dbReference type="NCBI Taxonomy" id="4565"/>
    <lineage>
        <taxon>Eukaryota</taxon>
        <taxon>Viridiplantae</taxon>
        <taxon>Streptophyta</taxon>
        <taxon>Embryophyta</taxon>
        <taxon>Tracheophyta</taxon>
        <taxon>Spermatophyta</taxon>
        <taxon>Magnoliopsida</taxon>
        <taxon>Liliopsida</taxon>
        <taxon>Poales</taxon>
        <taxon>Poaceae</taxon>
        <taxon>BOP clade</taxon>
        <taxon>Pooideae</taxon>
        <taxon>Triticodae</taxon>
        <taxon>Triticeae</taxon>
        <taxon>Triticinae</taxon>
        <taxon>Triticum</taxon>
    </lineage>
</organism>
<accession>A0A077RNX2</accession>
<reference evidence="1" key="1">
    <citation type="journal article" date="2014" name="Science">
        <title>Structural and functional partitioning of bread wheat chromosome 3B.</title>
        <authorList>
            <person name="Choulet F."/>
            <person name="Alberti A."/>
            <person name="Theil S."/>
            <person name="Glover N."/>
            <person name="Barbe V."/>
            <person name="Daron J."/>
            <person name="Pingault L."/>
            <person name="Sourdille P."/>
            <person name="Couloux A."/>
            <person name="Paux E."/>
            <person name="Leroy P."/>
            <person name="Mangenot S."/>
            <person name="Guilhot N."/>
            <person name="Le Gouis J."/>
            <person name="Balfourier F."/>
            <person name="Alaux M."/>
            <person name="Jamilloux V."/>
            <person name="Poulain J."/>
            <person name="Durand C."/>
            <person name="Bellec A."/>
            <person name="Gaspin C."/>
            <person name="Safar J."/>
            <person name="Dolezel J."/>
            <person name="Rogers J."/>
            <person name="Vandepoele K."/>
            <person name="Aury J.M."/>
            <person name="Mayer K."/>
            <person name="Berges H."/>
            <person name="Quesneville H."/>
            <person name="Wincker P."/>
            <person name="Feuillet C."/>
        </authorList>
    </citation>
    <scope>NUCLEOTIDE SEQUENCE</scope>
</reference>
<protein>
    <submittedName>
        <fullName evidence="1">Uncharacterized protein</fullName>
    </submittedName>
</protein>
<dbReference type="PANTHER" id="PTHR37181:SF1">
    <property type="entry name" value="F6A14.6 PROTEIN"/>
    <property type="match status" value="1"/>
</dbReference>
<gene>
    <name evidence="1" type="ORF">TRAES_3BF061100040CFD_c1</name>
</gene>